<dbReference type="Proteomes" id="UP000242498">
    <property type="component" value="Chromosome I"/>
</dbReference>
<reference evidence="1 2" key="1">
    <citation type="submission" date="2017-08" db="EMBL/GenBank/DDBJ databases">
        <authorList>
            <person name="de Groot N.N."/>
        </authorList>
    </citation>
    <scope>NUCLEOTIDE SEQUENCE [LARGE SCALE GENOMIC DNA]</scope>
    <source>
        <strain evidence="1 2">Nm15</strain>
    </source>
</reference>
<gene>
    <name evidence="1" type="ORF">SAMN06296273_2668</name>
</gene>
<name>A0A285C245_9PROT</name>
<dbReference type="EMBL" id="LT907782">
    <property type="protein sequence ID" value="SNX61216.1"/>
    <property type="molecule type" value="Genomic_DNA"/>
</dbReference>
<accession>A0A285C245</accession>
<proteinExistence type="predicted"/>
<evidence type="ECO:0000313" key="1">
    <source>
        <dbReference type="EMBL" id="SNX61216.1"/>
    </source>
</evidence>
<organism evidence="1 2">
    <name type="scientific">Nitrosomonas ureae</name>
    <dbReference type="NCBI Taxonomy" id="44577"/>
    <lineage>
        <taxon>Bacteria</taxon>
        <taxon>Pseudomonadati</taxon>
        <taxon>Pseudomonadota</taxon>
        <taxon>Betaproteobacteria</taxon>
        <taxon>Nitrosomonadales</taxon>
        <taxon>Nitrosomonadaceae</taxon>
        <taxon>Nitrosomonas</taxon>
    </lineage>
</organism>
<evidence type="ECO:0000313" key="2">
    <source>
        <dbReference type="Proteomes" id="UP000242498"/>
    </source>
</evidence>
<protein>
    <submittedName>
        <fullName evidence="1">Uncharacterized protein</fullName>
    </submittedName>
</protein>
<dbReference type="AlphaFoldDB" id="A0A285C245"/>
<dbReference type="RefSeq" id="WP_096293986.1">
    <property type="nucleotide sequence ID" value="NZ_LT907782.1"/>
</dbReference>
<sequence length="72" mass="8062">MNIKKRLEKLETVSKVKTVKVDVIRIIFEPDGTISGAIHRNANGERVIVLDEELKILKKKGNLHDAKIKTAG</sequence>